<gene>
    <name evidence="3" type="ORF">RHGRI_013700</name>
</gene>
<feature type="domain" description="Agglutinin" evidence="2">
    <location>
        <begin position="3"/>
        <end position="101"/>
    </location>
</feature>
<proteinExistence type="predicted"/>
<dbReference type="InterPro" id="IPR036242">
    <property type="entry name" value="Agglutinin_dom_sf"/>
</dbReference>
<evidence type="ECO:0000313" key="4">
    <source>
        <dbReference type="Proteomes" id="UP000823749"/>
    </source>
</evidence>
<dbReference type="Proteomes" id="UP000823749">
    <property type="component" value="Chromosome 5"/>
</dbReference>
<comment type="caution">
    <text evidence="3">The sequence shown here is derived from an EMBL/GenBank/DDBJ whole genome shotgun (WGS) entry which is preliminary data.</text>
</comment>
<dbReference type="PANTHER" id="PTHR39244">
    <property type="entry name" value="NATTERIN-4"/>
    <property type="match status" value="1"/>
</dbReference>
<dbReference type="InterPro" id="IPR008998">
    <property type="entry name" value="Agglutinin"/>
</dbReference>
<dbReference type="AlphaFoldDB" id="A0AAV6K6I6"/>
<dbReference type="Gene3D" id="2.80.10.50">
    <property type="match status" value="1"/>
</dbReference>
<evidence type="ECO:0000259" key="2">
    <source>
        <dbReference type="Pfam" id="PF07468"/>
    </source>
</evidence>
<accession>A0AAV6K6I6</accession>
<dbReference type="EMBL" id="JACTNZ010000005">
    <property type="protein sequence ID" value="KAG5548091.1"/>
    <property type="molecule type" value="Genomic_DNA"/>
</dbReference>
<sequence length="245" mass="26316">MAKLPQYVVIKSLSNKKYLRPGTGANKFLRFGSVNVNSRGVKHEVVYSKSHPGKIHIKCVHTGRYWAYPLNTDAAARHNITAEVKKPNANINGSDVCTLFTYRHNIREGVFVYFLYFADAGDWETIGQRCRAPKPKVAHPLGTRVPEVVHPTTTTLRITTLTTITTMAKVRRIPEVVYQLAGKGSTGGGASDGDDVDDDDYGENTKNTGGGPSTGNTSTGGGASTGNTFSGGGPAIGSTHIHLRT</sequence>
<dbReference type="InterPro" id="IPR053237">
    <property type="entry name" value="Natterin_C"/>
</dbReference>
<dbReference type="Pfam" id="PF07468">
    <property type="entry name" value="Agglutinin"/>
    <property type="match status" value="1"/>
</dbReference>
<feature type="region of interest" description="Disordered" evidence="1">
    <location>
        <begin position="181"/>
        <end position="245"/>
    </location>
</feature>
<organism evidence="3 4">
    <name type="scientific">Rhododendron griersonianum</name>
    <dbReference type="NCBI Taxonomy" id="479676"/>
    <lineage>
        <taxon>Eukaryota</taxon>
        <taxon>Viridiplantae</taxon>
        <taxon>Streptophyta</taxon>
        <taxon>Embryophyta</taxon>
        <taxon>Tracheophyta</taxon>
        <taxon>Spermatophyta</taxon>
        <taxon>Magnoliopsida</taxon>
        <taxon>eudicotyledons</taxon>
        <taxon>Gunneridae</taxon>
        <taxon>Pentapetalae</taxon>
        <taxon>asterids</taxon>
        <taxon>Ericales</taxon>
        <taxon>Ericaceae</taxon>
        <taxon>Ericoideae</taxon>
        <taxon>Rhodoreae</taxon>
        <taxon>Rhododendron</taxon>
    </lineage>
</organism>
<keyword evidence="4" id="KW-1185">Reference proteome</keyword>
<dbReference type="PANTHER" id="PTHR39244:SF5">
    <property type="entry name" value="NATTERIN-3-LIKE"/>
    <property type="match status" value="1"/>
</dbReference>
<feature type="compositionally biased region" description="Acidic residues" evidence="1">
    <location>
        <begin position="192"/>
        <end position="202"/>
    </location>
</feature>
<dbReference type="SUPFAM" id="SSF50382">
    <property type="entry name" value="Agglutinin"/>
    <property type="match status" value="1"/>
</dbReference>
<protein>
    <recommendedName>
        <fullName evidence="2">Agglutinin domain-containing protein</fullName>
    </recommendedName>
</protein>
<reference evidence="3" key="1">
    <citation type="submission" date="2020-08" db="EMBL/GenBank/DDBJ databases">
        <title>Plant Genome Project.</title>
        <authorList>
            <person name="Zhang R.-G."/>
        </authorList>
    </citation>
    <scope>NUCLEOTIDE SEQUENCE</scope>
    <source>
        <strain evidence="3">WSP0</strain>
        <tissue evidence="3">Leaf</tissue>
    </source>
</reference>
<name>A0AAV6K6I6_9ERIC</name>
<evidence type="ECO:0000256" key="1">
    <source>
        <dbReference type="SAM" id="MobiDB-lite"/>
    </source>
</evidence>
<feature type="compositionally biased region" description="Gly residues" evidence="1">
    <location>
        <begin position="208"/>
        <end position="235"/>
    </location>
</feature>
<evidence type="ECO:0000313" key="3">
    <source>
        <dbReference type="EMBL" id="KAG5548091.1"/>
    </source>
</evidence>